<evidence type="ECO:0000256" key="3">
    <source>
        <dbReference type="ARBA" id="ARBA00023125"/>
    </source>
</evidence>
<feature type="region of interest" description="Disordered" evidence="8">
    <location>
        <begin position="13"/>
        <end position="66"/>
    </location>
</feature>
<protein>
    <recommendedName>
        <fullName evidence="9">AP2/ERF domain-containing protein</fullName>
    </recommendedName>
</protein>
<evidence type="ECO:0000259" key="9">
    <source>
        <dbReference type="PROSITE" id="PS51032"/>
    </source>
</evidence>
<dbReference type="PANTHER" id="PTHR31985:SF273">
    <property type="entry name" value="ETHYLENE-RESPONSIVE TRANSCRIPTION FACTOR ERF017"/>
    <property type="match status" value="1"/>
</dbReference>
<dbReference type="Proteomes" id="UP000825935">
    <property type="component" value="Chromosome 13"/>
</dbReference>
<evidence type="ECO:0000256" key="1">
    <source>
        <dbReference type="ARBA" id="ARBA00004123"/>
    </source>
</evidence>
<evidence type="ECO:0000256" key="4">
    <source>
        <dbReference type="ARBA" id="ARBA00023159"/>
    </source>
</evidence>
<feature type="compositionally biased region" description="Basic residues" evidence="8">
    <location>
        <begin position="57"/>
        <end position="66"/>
    </location>
</feature>
<keyword evidence="5" id="KW-0804">Transcription</keyword>
<feature type="region of interest" description="Disordered" evidence="8">
    <location>
        <begin position="182"/>
        <end position="205"/>
    </location>
</feature>
<evidence type="ECO:0000313" key="11">
    <source>
        <dbReference type="Proteomes" id="UP000825935"/>
    </source>
</evidence>
<dbReference type="SMART" id="SM00380">
    <property type="entry name" value="AP2"/>
    <property type="match status" value="1"/>
</dbReference>
<comment type="caution">
    <text evidence="10">The sequence shown here is derived from an EMBL/GenBank/DDBJ whole genome shotgun (WGS) entry which is preliminary data.</text>
</comment>
<dbReference type="PROSITE" id="PS51032">
    <property type="entry name" value="AP2_ERF"/>
    <property type="match status" value="1"/>
</dbReference>
<keyword evidence="2" id="KW-0805">Transcription regulation</keyword>
<name>A0A8T2TFD7_CERRI</name>
<dbReference type="PANTHER" id="PTHR31985">
    <property type="entry name" value="ETHYLENE-RESPONSIVE TRANSCRIPTION FACTOR ERF042-RELATED"/>
    <property type="match status" value="1"/>
</dbReference>
<dbReference type="SUPFAM" id="SSF54171">
    <property type="entry name" value="DNA-binding domain"/>
    <property type="match status" value="1"/>
</dbReference>
<organism evidence="10 11">
    <name type="scientific">Ceratopteris richardii</name>
    <name type="common">Triangle waterfern</name>
    <dbReference type="NCBI Taxonomy" id="49495"/>
    <lineage>
        <taxon>Eukaryota</taxon>
        <taxon>Viridiplantae</taxon>
        <taxon>Streptophyta</taxon>
        <taxon>Embryophyta</taxon>
        <taxon>Tracheophyta</taxon>
        <taxon>Polypodiopsida</taxon>
        <taxon>Polypodiidae</taxon>
        <taxon>Polypodiales</taxon>
        <taxon>Pteridineae</taxon>
        <taxon>Pteridaceae</taxon>
        <taxon>Parkerioideae</taxon>
        <taxon>Ceratopteris</taxon>
    </lineage>
</organism>
<dbReference type="InterPro" id="IPR001471">
    <property type="entry name" value="AP2/ERF_dom"/>
</dbReference>
<keyword evidence="6" id="KW-0539">Nucleus</keyword>
<dbReference type="InterPro" id="IPR051032">
    <property type="entry name" value="AP2/ERF_TF_ERF_subfamily"/>
</dbReference>
<evidence type="ECO:0000313" key="10">
    <source>
        <dbReference type="EMBL" id="KAH7421997.1"/>
    </source>
</evidence>
<sequence>MKPHLRKQIQKLVDPSLETSSSQQNLHCHFTDPQSCSSESSQHALSDGKSDDNCPPRQRRSACSKRGGIRKHPVYRGVRQRSWGKWVCEIREPRLKTRIWLGSFSTPEMAARAYDVGAICLKGHSAQLNFPHHVASLPMPVSLSPRDIQIAAAAAAAAWRYPPDGAYASTVSMIQMEDEAEVSFDGTSPTDCESKELRDVGNRGSACDNSLQSAMEGSPITQQQPTEDLSTFCVTIDIATSTWKTLVDSELQQEEMNPSNPHVFGEMAEAMLLPLPPLLSHSSADTDEGCHWNLWIWDDVHSG</sequence>
<dbReference type="EMBL" id="CM035418">
    <property type="protein sequence ID" value="KAH7421997.1"/>
    <property type="molecule type" value="Genomic_DNA"/>
</dbReference>
<evidence type="ECO:0000256" key="5">
    <source>
        <dbReference type="ARBA" id="ARBA00023163"/>
    </source>
</evidence>
<keyword evidence="4" id="KW-0010">Activator</keyword>
<dbReference type="AlphaFoldDB" id="A0A8T2TFD7"/>
<dbReference type="FunFam" id="3.30.730.10:FF:000001">
    <property type="entry name" value="Ethylene-responsive transcription factor 2"/>
    <property type="match status" value="1"/>
</dbReference>
<dbReference type="Gene3D" id="3.30.730.10">
    <property type="entry name" value="AP2/ERF domain"/>
    <property type="match status" value="1"/>
</dbReference>
<dbReference type="GO" id="GO:0005634">
    <property type="term" value="C:nucleus"/>
    <property type="evidence" value="ECO:0007669"/>
    <property type="project" value="UniProtKB-SubCell"/>
</dbReference>
<gene>
    <name evidence="10" type="ORF">KP509_13G085300</name>
</gene>
<proteinExistence type="inferred from homology"/>
<dbReference type="InterPro" id="IPR016177">
    <property type="entry name" value="DNA-bd_dom_sf"/>
</dbReference>
<evidence type="ECO:0000256" key="8">
    <source>
        <dbReference type="SAM" id="MobiDB-lite"/>
    </source>
</evidence>
<dbReference type="GO" id="GO:0003677">
    <property type="term" value="F:DNA binding"/>
    <property type="evidence" value="ECO:0007669"/>
    <property type="project" value="UniProtKB-KW"/>
</dbReference>
<dbReference type="PRINTS" id="PR00367">
    <property type="entry name" value="ETHRSPELEMNT"/>
</dbReference>
<keyword evidence="3" id="KW-0238">DNA-binding</keyword>
<comment type="similarity">
    <text evidence="7">Belongs to the AP2/ERF transcription factor family. ERF subfamily.</text>
</comment>
<evidence type="ECO:0000256" key="7">
    <source>
        <dbReference type="ARBA" id="ARBA00024343"/>
    </source>
</evidence>
<evidence type="ECO:0000256" key="2">
    <source>
        <dbReference type="ARBA" id="ARBA00023015"/>
    </source>
</evidence>
<feature type="compositionally biased region" description="Basic and acidic residues" evidence="8">
    <location>
        <begin position="192"/>
        <end position="201"/>
    </location>
</feature>
<dbReference type="OrthoDB" id="1932364at2759"/>
<feature type="domain" description="AP2/ERF" evidence="9">
    <location>
        <begin position="74"/>
        <end position="131"/>
    </location>
</feature>
<dbReference type="CDD" id="cd00018">
    <property type="entry name" value="AP2"/>
    <property type="match status" value="1"/>
</dbReference>
<feature type="compositionally biased region" description="Polar residues" evidence="8">
    <location>
        <begin position="17"/>
        <end position="44"/>
    </location>
</feature>
<evidence type="ECO:0000256" key="6">
    <source>
        <dbReference type="ARBA" id="ARBA00023242"/>
    </source>
</evidence>
<dbReference type="GO" id="GO:0003700">
    <property type="term" value="F:DNA-binding transcription factor activity"/>
    <property type="evidence" value="ECO:0007669"/>
    <property type="project" value="InterPro"/>
</dbReference>
<dbReference type="Pfam" id="PF00847">
    <property type="entry name" value="AP2"/>
    <property type="match status" value="1"/>
</dbReference>
<keyword evidence="11" id="KW-1185">Reference proteome</keyword>
<dbReference type="InterPro" id="IPR036955">
    <property type="entry name" value="AP2/ERF_dom_sf"/>
</dbReference>
<accession>A0A8T2TFD7</accession>
<comment type="subcellular location">
    <subcellularLocation>
        <location evidence="1">Nucleus</location>
    </subcellularLocation>
</comment>
<reference evidence="10" key="1">
    <citation type="submission" date="2021-08" db="EMBL/GenBank/DDBJ databases">
        <title>WGS assembly of Ceratopteris richardii.</title>
        <authorList>
            <person name="Marchant D.B."/>
            <person name="Chen G."/>
            <person name="Jenkins J."/>
            <person name="Shu S."/>
            <person name="Leebens-Mack J."/>
            <person name="Grimwood J."/>
            <person name="Schmutz J."/>
            <person name="Soltis P."/>
            <person name="Soltis D."/>
            <person name="Chen Z.-H."/>
        </authorList>
    </citation>
    <scope>NUCLEOTIDE SEQUENCE</scope>
    <source>
        <strain evidence="10">Whitten #5841</strain>
        <tissue evidence="10">Leaf</tissue>
    </source>
</reference>